<dbReference type="OrthoDB" id="448280at2759"/>
<keyword evidence="3 5" id="KW-1133">Transmembrane helix</keyword>
<evidence type="ECO:0000256" key="4">
    <source>
        <dbReference type="ARBA" id="ARBA00023136"/>
    </source>
</evidence>
<dbReference type="EMBL" id="RQTK01000005">
    <property type="protein sequence ID" value="RUS91877.1"/>
    <property type="molecule type" value="Genomic_DNA"/>
</dbReference>
<evidence type="ECO:0000256" key="3">
    <source>
        <dbReference type="ARBA" id="ARBA00022989"/>
    </source>
</evidence>
<gene>
    <name evidence="6" type="ORF">EGW08_000448</name>
</gene>
<evidence type="ECO:0000313" key="6">
    <source>
        <dbReference type="EMBL" id="RUS91877.1"/>
    </source>
</evidence>
<dbReference type="GO" id="GO:0005385">
    <property type="term" value="F:zinc ion transmembrane transporter activity"/>
    <property type="evidence" value="ECO:0007669"/>
    <property type="project" value="TreeGrafter"/>
</dbReference>
<proteinExistence type="predicted"/>
<dbReference type="PANTHER" id="PTHR11040:SF140">
    <property type="entry name" value="ZRT (ZRT), IRT- (IRT-) LIKE PROTEIN TRANSPORTER"/>
    <property type="match status" value="1"/>
</dbReference>
<evidence type="ECO:0000256" key="1">
    <source>
        <dbReference type="ARBA" id="ARBA00004141"/>
    </source>
</evidence>
<keyword evidence="7" id="KW-1185">Reference proteome</keyword>
<evidence type="ECO:0000256" key="2">
    <source>
        <dbReference type="ARBA" id="ARBA00022692"/>
    </source>
</evidence>
<reference evidence="6 7" key="1">
    <citation type="submission" date="2019-01" db="EMBL/GenBank/DDBJ databases">
        <title>A draft genome assembly of the solar-powered sea slug Elysia chlorotica.</title>
        <authorList>
            <person name="Cai H."/>
            <person name="Li Q."/>
            <person name="Fang X."/>
            <person name="Li J."/>
            <person name="Curtis N.E."/>
            <person name="Altenburger A."/>
            <person name="Shibata T."/>
            <person name="Feng M."/>
            <person name="Maeda T."/>
            <person name="Schwartz J.A."/>
            <person name="Shigenobu S."/>
            <person name="Lundholm N."/>
            <person name="Nishiyama T."/>
            <person name="Yang H."/>
            <person name="Hasebe M."/>
            <person name="Li S."/>
            <person name="Pierce S.K."/>
            <person name="Wang J."/>
        </authorList>
    </citation>
    <scope>NUCLEOTIDE SEQUENCE [LARGE SCALE GENOMIC DNA]</scope>
    <source>
        <strain evidence="6">EC2010</strain>
        <tissue evidence="6">Whole organism of an adult</tissue>
    </source>
</reference>
<dbReference type="Proteomes" id="UP000271974">
    <property type="component" value="Unassembled WGS sequence"/>
</dbReference>
<dbReference type="PANTHER" id="PTHR11040">
    <property type="entry name" value="ZINC/IRON TRANSPORTER"/>
    <property type="match status" value="1"/>
</dbReference>
<name>A0A433UDC5_ELYCH</name>
<feature type="transmembrane region" description="Helical" evidence="5">
    <location>
        <begin position="86"/>
        <end position="107"/>
    </location>
</feature>
<feature type="transmembrane region" description="Helical" evidence="5">
    <location>
        <begin position="6"/>
        <end position="24"/>
    </location>
</feature>
<evidence type="ECO:0000256" key="5">
    <source>
        <dbReference type="SAM" id="Phobius"/>
    </source>
</evidence>
<dbReference type="STRING" id="188477.A0A433UDC5"/>
<accession>A0A433UDC5</accession>
<dbReference type="Pfam" id="PF02535">
    <property type="entry name" value="Zip"/>
    <property type="match status" value="1"/>
</dbReference>
<sequence>MDALVSKIITAVILFIITIILSFIPYFMVLRGSSSIVSARRRNGIIAYLNCLAGGVFMGTLLVYILTEGFEEFEKYKKTAGLETEFPLFNLFVAGGFFLVASVELFVHAKLHHHQPEVYSGCGGGHSTMTSVHGAVGEVVHQYLTFCIDYYCSINR</sequence>
<comment type="subcellular location">
    <subcellularLocation>
        <location evidence="1">Membrane</location>
        <topology evidence="1">Multi-pass membrane protein</topology>
    </subcellularLocation>
</comment>
<dbReference type="InterPro" id="IPR003689">
    <property type="entry name" value="ZIP"/>
</dbReference>
<feature type="transmembrane region" description="Helical" evidence="5">
    <location>
        <begin position="45"/>
        <end position="66"/>
    </location>
</feature>
<keyword evidence="4 5" id="KW-0472">Membrane</keyword>
<evidence type="ECO:0000313" key="7">
    <source>
        <dbReference type="Proteomes" id="UP000271974"/>
    </source>
</evidence>
<organism evidence="6 7">
    <name type="scientific">Elysia chlorotica</name>
    <name type="common">Eastern emerald elysia</name>
    <name type="synonym">Sea slug</name>
    <dbReference type="NCBI Taxonomy" id="188477"/>
    <lineage>
        <taxon>Eukaryota</taxon>
        <taxon>Metazoa</taxon>
        <taxon>Spiralia</taxon>
        <taxon>Lophotrochozoa</taxon>
        <taxon>Mollusca</taxon>
        <taxon>Gastropoda</taxon>
        <taxon>Heterobranchia</taxon>
        <taxon>Euthyneura</taxon>
        <taxon>Panpulmonata</taxon>
        <taxon>Sacoglossa</taxon>
        <taxon>Placobranchoidea</taxon>
        <taxon>Plakobranchidae</taxon>
        <taxon>Elysia</taxon>
    </lineage>
</organism>
<keyword evidence="2 5" id="KW-0812">Transmembrane</keyword>
<protein>
    <submittedName>
        <fullName evidence="6">Uncharacterized protein</fullName>
    </submittedName>
</protein>
<comment type="caution">
    <text evidence="6">The sequence shown here is derived from an EMBL/GenBank/DDBJ whole genome shotgun (WGS) entry which is preliminary data.</text>
</comment>
<dbReference type="GO" id="GO:0016020">
    <property type="term" value="C:membrane"/>
    <property type="evidence" value="ECO:0007669"/>
    <property type="project" value="UniProtKB-SubCell"/>
</dbReference>
<dbReference type="AlphaFoldDB" id="A0A433UDC5"/>